<organism evidence="3 4">
    <name type="scientific">Natrarchaeobius chitinivorans</name>
    <dbReference type="NCBI Taxonomy" id="1679083"/>
    <lineage>
        <taxon>Archaea</taxon>
        <taxon>Methanobacteriati</taxon>
        <taxon>Methanobacteriota</taxon>
        <taxon>Stenosarchaea group</taxon>
        <taxon>Halobacteria</taxon>
        <taxon>Halobacteriales</taxon>
        <taxon>Natrialbaceae</taxon>
        <taxon>Natrarchaeobius</taxon>
    </lineage>
</organism>
<keyword evidence="2" id="KW-1133">Transmembrane helix</keyword>
<dbReference type="Proteomes" id="UP000281431">
    <property type="component" value="Unassembled WGS sequence"/>
</dbReference>
<feature type="transmembrane region" description="Helical" evidence="2">
    <location>
        <begin position="491"/>
        <end position="510"/>
    </location>
</feature>
<sequence length="606" mass="61571">MNDEDLQREVERLRTEVDALHRRLETIEERLTEDDSVPADEPTEGASATDGIDADAEPSPTDEAGAAESQEPPEASAADRDLESVLGVRWLGLVGALALVVGAVFFVRLAIEIGLLGPAGRVAVGALAGLALFGGGRYAAVRRGRVRWGRIAAGAGLAIAYFSTYAAYGFESYREAIGTPLWAVLLALTLLVTVTAGASIRDGAPLVAGEAFLLGYVTATLSTDAATVAVTPVYVLLLAGGIAAIATIRPWSRLVVSSAFATYGVLFLWLVDLEPSAVAIGGAGAAAFATYLVGGYVLRAAASTGESDATFDRSFRTQAAVLTVANAGFATLFLEIAIRSAVATSAVEGLGAVAVAAALAGTYLLTDRRPIRRDGPAGASAVAFLAAGIVLAAGTFAATVGTLAVVCAAVTLARIGATPALEVGAHVVAGALVVKLLAVDATDLPAFDAADPAATLTGRPVAFALAVATFYGLAWWFSRADPAADVRGKEATVPAGYAAAATGLGVLILGLELSGVGISIAWVLFGLALLGIGLGGGVRGLRLLGVGVLALATAKVFLFDTRDLEAVARTASFLVLGVALLVASYCYARLRTGSSEGLGLSDRIDR</sequence>
<feature type="transmembrane region" description="Helical" evidence="2">
    <location>
        <begin position="461"/>
        <end position="479"/>
    </location>
</feature>
<gene>
    <name evidence="3" type="ORF">EA472_08290</name>
</gene>
<keyword evidence="2" id="KW-0472">Membrane</keyword>
<dbReference type="PANTHER" id="PTHR38434:SF1">
    <property type="entry name" value="BLL2549 PROTEIN"/>
    <property type="match status" value="1"/>
</dbReference>
<feature type="transmembrane region" description="Helical" evidence="2">
    <location>
        <begin position="319"/>
        <end position="338"/>
    </location>
</feature>
<feature type="transmembrane region" description="Helical" evidence="2">
    <location>
        <begin position="277"/>
        <end position="298"/>
    </location>
</feature>
<feature type="transmembrane region" description="Helical" evidence="2">
    <location>
        <begin position="152"/>
        <end position="170"/>
    </location>
</feature>
<protein>
    <submittedName>
        <fullName evidence="3">DUF2339 domain-containing protein</fullName>
    </submittedName>
</protein>
<proteinExistence type="predicted"/>
<feature type="region of interest" description="Disordered" evidence="1">
    <location>
        <begin position="25"/>
        <end position="78"/>
    </location>
</feature>
<feature type="transmembrane region" description="Helical" evidence="2">
    <location>
        <begin position="123"/>
        <end position="140"/>
    </location>
</feature>
<feature type="transmembrane region" description="Helical" evidence="2">
    <location>
        <begin position="350"/>
        <end position="366"/>
    </location>
</feature>
<evidence type="ECO:0000313" key="4">
    <source>
        <dbReference type="Proteomes" id="UP000281431"/>
    </source>
</evidence>
<comment type="caution">
    <text evidence="3">The sequence shown here is derived from an EMBL/GenBank/DDBJ whole genome shotgun (WGS) entry which is preliminary data.</text>
</comment>
<dbReference type="OrthoDB" id="222435at2157"/>
<reference evidence="3 4" key="1">
    <citation type="submission" date="2018-10" db="EMBL/GenBank/DDBJ databases">
        <title>Natrarchaeobius chitinivorans gen. nov., sp. nov., and Natrarchaeobius haloalkaliphilus sp. nov., alkaliphilic, chitin-utilizing haloarchaea from hypersaline alkaline lakes.</title>
        <authorList>
            <person name="Sorokin D.Y."/>
            <person name="Elcheninov A.G."/>
            <person name="Kostrikina N.A."/>
            <person name="Bale N.J."/>
            <person name="Sinninghe Damste J.S."/>
            <person name="Khijniak T.V."/>
            <person name="Kublanov I.V."/>
            <person name="Toshchakov S.V."/>
        </authorList>
    </citation>
    <scope>NUCLEOTIDE SEQUENCE [LARGE SCALE GENOMIC DNA]</scope>
    <source>
        <strain evidence="3 4">AArcht7</strain>
    </source>
</reference>
<evidence type="ECO:0000313" key="3">
    <source>
        <dbReference type="EMBL" id="RQH01430.1"/>
    </source>
</evidence>
<feature type="transmembrane region" description="Helical" evidence="2">
    <location>
        <begin position="378"/>
        <end position="411"/>
    </location>
</feature>
<dbReference type="PANTHER" id="PTHR38434">
    <property type="entry name" value="BLL2549 PROTEIN"/>
    <property type="match status" value="1"/>
</dbReference>
<keyword evidence="2" id="KW-0812">Transmembrane</keyword>
<feature type="compositionally biased region" description="Acidic residues" evidence="1">
    <location>
        <begin position="31"/>
        <end position="43"/>
    </location>
</feature>
<accession>A0A3N6PJT5</accession>
<evidence type="ECO:0000256" key="2">
    <source>
        <dbReference type="SAM" id="Phobius"/>
    </source>
</evidence>
<dbReference type="InterPro" id="IPR019286">
    <property type="entry name" value="DUF2339_TM"/>
</dbReference>
<keyword evidence="4" id="KW-1185">Reference proteome</keyword>
<evidence type="ECO:0000256" key="1">
    <source>
        <dbReference type="SAM" id="MobiDB-lite"/>
    </source>
</evidence>
<feature type="transmembrane region" description="Helical" evidence="2">
    <location>
        <begin position="516"/>
        <end position="534"/>
    </location>
</feature>
<dbReference type="AlphaFoldDB" id="A0A3N6PJT5"/>
<feature type="transmembrane region" description="Helical" evidence="2">
    <location>
        <begin position="90"/>
        <end position="111"/>
    </location>
</feature>
<feature type="transmembrane region" description="Helical" evidence="2">
    <location>
        <begin position="254"/>
        <end position="271"/>
    </location>
</feature>
<name>A0A3N6PJT5_NATCH</name>
<feature type="transmembrane region" description="Helical" evidence="2">
    <location>
        <begin position="176"/>
        <end position="196"/>
    </location>
</feature>
<dbReference type="Pfam" id="PF10101">
    <property type="entry name" value="DUF2339"/>
    <property type="match status" value="1"/>
</dbReference>
<feature type="transmembrane region" description="Helical" evidence="2">
    <location>
        <begin position="225"/>
        <end position="247"/>
    </location>
</feature>
<feature type="transmembrane region" description="Helical" evidence="2">
    <location>
        <begin position="203"/>
        <end position="219"/>
    </location>
</feature>
<feature type="compositionally biased region" description="Low complexity" evidence="1">
    <location>
        <begin position="63"/>
        <end position="76"/>
    </location>
</feature>
<dbReference type="EMBL" id="REFZ01000004">
    <property type="protein sequence ID" value="RQH01430.1"/>
    <property type="molecule type" value="Genomic_DNA"/>
</dbReference>
<feature type="transmembrane region" description="Helical" evidence="2">
    <location>
        <begin position="571"/>
        <end position="588"/>
    </location>
</feature>